<feature type="transmembrane region" description="Helical" evidence="4">
    <location>
        <begin position="185"/>
        <end position="202"/>
    </location>
</feature>
<dbReference type="EMBL" id="JBEDUW010000002">
    <property type="protein sequence ID" value="KAK9947174.1"/>
    <property type="molecule type" value="Genomic_DNA"/>
</dbReference>
<gene>
    <name evidence="5" type="ORF">M0R45_012608</name>
</gene>
<sequence length="228" mass="25590">MGDESKFADEYPTVFMAHDRRSSPSHVIGILSVSSSIRNLEQMAICLLPFFVGLLKALVPSVLINIYVVDVNQVFDVKIDKVDKPDLPLASGNRWKRYVFLLLLAYILIVRAIVVQLAFYIHIQKYVCGRAIAITKPLVFVVVFMCIFSCYCISQGIWVCVNILLMAYGGAVVIEASFSFPPSKFFTIIGHTALASLLWLRARSTDITIKPPHFFLYVHLEGTPPCIQ</sequence>
<proteinExistence type="inferred from homology"/>
<dbReference type="PANTHER" id="PTHR43009:SF7">
    <property type="entry name" value="HOMOGENTISATE GERANYLGERANYLTRANSFERASE, CHLOROPLASTIC"/>
    <property type="match status" value="1"/>
</dbReference>
<evidence type="ECO:0000313" key="6">
    <source>
        <dbReference type="Proteomes" id="UP001457282"/>
    </source>
</evidence>
<organism evidence="5 6">
    <name type="scientific">Rubus argutus</name>
    <name type="common">Southern blackberry</name>
    <dbReference type="NCBI Taxonomy" id="59490"/>
    <lineage>
        <taxon>Eukaryota</taxon>
        <taxon>Viridiplantae</taxon>
        <taxon>Streptophyta</taxon>
        <taxon>Embryophyta</taxon>
        <taxon>Tracheophyta</taxon>
        <taxon>Spermatophyta</taxon>
        <taxon>Magnoliopsida</taxon>
        <taxon>eudicotyledons</taxon>
        <taxon>Gunneridae</taxon>
        <taxon>Pentapetalae</taxon>
        <taxon>rosids</taxon>
        <taxon>fabids</taxon>
        <taxon>Rosales</taxon>
        <taxon>Rosaceae</taxon>
        <taxon>Rosoideae</taxon>
        <taxon>Rosoideae incertae sedis</taxon>
        <taxon>Rubus</taxon>
    </lineage>
</organism>
<evidence type="ECO:0000256" key="2">
    <source>
        <dbReference type="ARBA" id="ARBA00005985"/>
    </source>
</evidence>
<evidence type="ECO:0000256" key="3">
    <source>
        <dbReference type="ARBA" id="ARBA00022679"/>
    </source>
</evidence>
<evidence type="ECO:0000256" key="4">
    <source>
        <dbReference type="SAM" id="Phobius"/>
    </source>
</evidence>
<keyword evidence="4" id="KW-0472">Membrane</keyword>
<dbReference type="AlphaFoldDB" id="A0AAW1YG29"/>
<feature type="transmembrane region" description="Helical" evidence="4">
    <location>
        <begin position="44"/>
        <end position="68"/>
    </location>
</feature>
<evidence type="ECO:0000256" key="1">
    <source>
        <dbReference type="ARBA" id="ARBA00004508"/>
    </source>
</evidence>
<keyword evidence="4" id="KW-1133">Transmembrane helix</keyword>
<comment type="caution">
    <text evidence="5">The sequence shown here is derived from an EMBL/GenBank/DDBJ whole genome shotgun (WGS) entry which is preliminary data.</text>
</comment>
<comment type="subcellular location">
    <subcellularLocation>
        <location evidence="1">Plastid</location>
        <location evidence="1">Chloroplast membrane</location>
        <topology evidence="1">Multi-pass membrane protein</topology>
    </subcellularLocation>
</comment>
<dbReference type="PANTHER" id="PTHR43009">
    <property type="entry name" value="HOMOGENTISATE SOLANESYLTRANSFERASE, CHLOROPLASTIC"/>
    <property type="match status" value="1"/>
</dbReference>
<reference evidence="5 6" key="1">
    <citation type="journal article" date="2023" name="G3 (Bethesda)">
        <title>A chromosome-length genome assembly and annotation of blackberry (Rubus argutus, cv. 'Hillquist').</title>
        <authorList>
            <person name="Bruna T."/>
            <person name="Aryal R."/>
            <person name="Dudchenko O."/>
            <person name="Sargent D.J."/>
            <person name="Mead D."/>
            <person name="Buti M."/>
            <person name="Cavallini A."/>
            <person name="Hytonen T."/>
            <person name="Andres J."/>
            <person name="Pham M."/>
            <person name="Weisz D."/>
            <person name="Mascagni F."/>
            <person name="Usai G."/>
            <person name="Natali L."/>
            <person name="Bassil N."/>
            <person name="Fernandez G.E."/>
            <person name="Lomsadze A."/>
            <person name="Armour M."/>
            <person name="Olukolu B."/>
            <person name="Poorten T."/>
            <person name="Britton C."/>
            <person name="Davik J."/>
            <person name="Ashrafi H."/>
            <person name="Aiden E.L."/>
            <person name="Borodovsky M."/>
            <person name="Worthington M."/>
        </authorList>
    </citation>
    <scope>NUCLEOTIDE SEQUENCE [LARGE SCALE GENOMIC DNA]</scope>
    <source>
        <strain evidence="5">PI 553951</strain>
    </source>
</reference>
<keyword evidence="4" id="KW-0812">Transmembrane</keyword>
<keyword evidence="6" id="KW-1185">Reference proteome</keyword>
<name>A0AAW1YG29_RUBAR</name>
<evidence type="ECO:0000313" key="5">
    <source>
        <dbReference type="EMBL" id="KAK9947174.1"/>
    </source>
</evidence>
<feature type="transmembrane region" description="Helical" evidence="4">
    <location>
        <begin position="98"/>
        <end position="119"/>
    </location>
</feature>
<accession>A0AAW1YG29</accession>
<dbReference type="GO" id="GO:0016740">
    <property type="term" value="F:transferase activity"/>
    <property type="evidence" value="ECO:0007669"/>
    <property type="project" value="UniProtKB-KW"/>
</dbReference>
<dbReference type="Proteomes" id="UP001457282">
    <property type="component" value="Unassembled WGS sequence"/>
</dbReference>
<feature type="transmembrane region" description="Helical" evidence="4">
    <location>
        <begin position="139"/>
        <end position="165"/>
    </location>
</feature>
<comment type="similarity">
    <text evidence="2">Belongs to the UbiA prenyltransferase family.</text>
</comment>
<keyword evidence="3" id="KW-0808">Transferase</keyword>
<protein>
    <submittedName>
        <fullName evidence="5">Uncharacterized protein</fullName>
    </submittedName>
</protein>